<organism evidence="5 6">
    <name type="scientific">Agrobacterium rosae</name>
    <dbReference type="NCBI Taxonomy" id="1972867"/>
    <lineage>
        <taxon>Bacteria</taxon>
        <taxon>Pseudomonadati</taxon>
        <taxon>Pseudomonadota</taxon>
        <taxon>Alphaproteobacteria</taxon>
        <taxon>Hyphomicrobiales</taxon>
        <taxon>Rhizobiaceae</taxon>
        <taxon>Rhizobium/Agrobacterium group</taxon>
        <taxon>Agrobacterium</taxon>
    </lineage>
</organism>
<protein>
    <submittedName>
        <fullName evidence="5">Uncharacterized protein</fullName>
    </submittedName>
</protein>
<evidence type="ECO:0000313" key="5">
    <source>
        <dbReference type="EMBL" id="MDX8332936.1"/>
    </source>
</evidence>
<name>A0ABU4W645_9HYPH</name>
<keyword evidence="2" id="KW-0812">Transmembrane</keyword>
<proteinExistence type="predicted"/>
<evidence type="ECO:0000256" key="1">
    <source>
        <dbReference type="ARBA" id="ARBA00004141"/>
    </source>
</evidence>
<comment type="subcellular location">
    <subcellularLocation>
        <location evidence="1">Membrane</location>
        <topology evidence="1">Multi-pass membrane protein</topology>
    </subcellularLocation>
</comment>
<evidence type="ECO:0000256" key="2">
    <source>
        <dbReference type="ARBA" id="ARBA00022692"/>
    </source>
</evidence>
<comment type="caution">
    <text evidence="5">The sequence shown here is derived from an EMBL/GenBank/DDBJ whole genome shotgun (WGS) entry which is preliminary data.</text>
</comment>
<keyword evidence="3" id="KW-1133">Transmembrane helix</keyword>
<keyword evidence="6" id="KW-1185">Reference proteome</keyword>
<evidence type="ECO:0000256" key="3">
    <source>
        <dbReference type="ARBA" id="ARBA00022989"/>
    </source>
</evidence>
<accession>A0ABU4W645</accession>
<keyword evidence="4" id="KW-0472">Membrane</keyword>
<evidence type="ECO:0000313" key="6">
    <source>
        <dbReference type="Proteomes" id="UP001277561"/>
    </source>
</evidence>
<dbReference type="InterPro" id="IPR037294">
    <property type="entry name" value="ABC_BtuC-like"/>
</dbReference>
<dbReference type="Proteomes" id="UP001277561">
    <property type="component" value="Unassembled WGS sequence"/>
</dbReference>
<dbReference type="EMBL" id="JAVRAD010000028">
    <property type="protein sequence ID" value="MDX8332936.1"/>
    <property type="molecule type" value="Genomic_DNA"/>
</dbReference>
<dbReference type="Gene3D" id="1.10.3470.10">
    <property type="entry name" value="ABC transporter involved in vitamin B12 uptake, BtuC"/>
    <property type="match status" value="1"/>
</dbReference>
<gene>
    <name evidence="5" type="ORF">RMS29_27460</name>
</gene>
<evidence type="ECO:0000256" key="4">
    <source>
        <dbReference type="ARBA" id="ARBA00023136"/>
    </source>
</evidence>
<sequence length="88" mass="9420">MPLITGVALVAVLAVISMMIGKYGSGPTPLLEATRSLFTGSSPDPLLATVFWNVRLPRVLAAIASSSRIKRRGMGGHRADFAEQQPWN</sequence>
<reference evidence="5" key="1">
    <citation type="journal article" date="2023" name="Phytobiomes J">
        <title>Deciphering the key players within the bacterial microbiota associated with aerial crown gall tumors on rhododendron: Insights into the gallobiome.</title>
        <authorList>
            <person name="Kuzmanovic N."/>
            <person name="Nesme J."/>
            <person name="Wolf J."/>
            <person name="Neumann-Schaal M."/>
            <person name="Petersen J."/>
            <person name="Fernandez-Gnecco G."/>
            <person name="Sproeer C."/>
            <person name="Bunk B."/>
            <person name="Overmann J."/>
            <person name="Sorensen S.J."/>
            <person name="Idczak E."/>
            <person name="Smalla K."/>
        </authorList>
    </citation>
    <scope>NUCLEOTIDE SEQUENCE [LARGE SCALE GENOMIC DNA]</scope>
    <source>
        <strain evidence="5">Rho-14.1</strain>
    </source>
</reference>